<dbReference type="InterPro" id="IPR036388">
    <property type="entry name" value="WH-like_DNA-bd_sf"/>
</dbReference>
<dbReference type="Pfam" id="PF00027">
    <property type="entry name" value="cNMP_binding"/>
    <property type="match status" value="1"/>
</dbReference>
<feature type="domain" description="Cyclic nucleotide-binding" evidence="4">
    <location>
        <begin position="20"/>
        <end position="130"/>
    </location>
</feature>
<dbReference type="PANTHER" id="PTHR24567">
    <property type="entry name" value="CRP FAMILY TRANSCRIPTIONAL REGULATORY PROTEIN"/>
    <property type="match status" value="1"/>
</dbReference>
<dbReference type="InterPro" id="IPR018490">
    <property type="entry name" value="cNMP-bd_dom_sf"/>
</dbReference>
<reference evidence="7" key="1">
    <citation type="submission" date="2018-03" db="EMBL/GenBank/DDBJ databases">
        <authorList>
            <person name="Rodrigo-Torres L."/>
            <person name="Arahal R. D."/>
            <person name="Lucena T."/>
        </authorList>
    </citation>
    <scope>NUCLEOTIDE SEQUENCE [LARGE SCALE GENOMIC DNA]</scope>
    <source>
        <strain evidence="7">CECT 8871</strain>
    </source>
</reference>
<dbReference type="InterPro" id="IPR036390">
    <property type="entry name" value="WH_DNA-bd_sf"/>
</dbReference>
<dbReference type="CDD" id="cd00038">
    <property type="entry name" value="CAP_ED"/>
    <property type="match status" value="1"/>
</dbReference>
<organism evidence="6 7">
    <name type="scientific">Pseudoprimorskyibacter insulae</name>
    <dbReference type="NCBI Taxonomy" id="1695997"/>
    <lineage>
        <taxon>Bacteria</taxon>
        <taxon>Pseudomonadati</taxon>
        <taxon>Pseudomonadota</taxon>
        <taxon>Alphaproteobacteria</taxon>
        <taxon>Rhodobacterales</taxon>
        <taxon>Paracoccaceae</taxon>
        <taxon>Pseudoprimorskyibacter</taxon>
    </lineage>
</organism>
<dbReference type="OrthoDB" id="9776746at2"/>
<dbReference type="GO" id="GO:0005829">
    <property type="term" value="C:cytosol"/>
    <property type="evidence" value="ECO:0007669"/>
    <property type="project" value="TreeGrafter"/>
</dbReference>
<gene>
    <name evidence="6" type="ORF">PRI8871_02583</name>
</gene>
<evidence type="ECO:0000259" key="5">
    <source>
        <dbReference type="PROSITE" id="PS51063"/>
    </source>
</evidence>
<dbReference type="SUPFAM" id="SSF46785">
    <property type="entry name" value="Winged helix' DNA-binding domain"/>
    <property type="match status" value="1"/>
</dbReference>
<dbReference type="GO" id="GO:0003677">
    <property type="term" value="F:DNA binding"/>
    <property type="evidence" value="ECO:0007669"/>
    <property type="project" value="UniProtKB-KW"/>
</dbReference>
<dbReference type="RefSeq" id="WP_108886629.1">
    <property type="nucleotide sequence ID" value="NZ_OMOJ01000005.1"/>
</dbReference>
<dbReference type="InterPro" id="IPR014710">
    <property type="entry name" value="RmlC-like_jellyroll"/>
</dbReference>
<keyword evidence="2" id="KW-0238">DNA-binding</keyword>
<dbReference type="PROSITE" id="PS51063">
    <property type="entry name" value="HTH_CRP_2"/>
    <property type="match status" value="1"/>
</dbReference>
<protein>
    <submittedName>
        <fullName evidence="6">Cyclic AMP receptor protein</fullName>
    </submittedName>
</protein>
<keyword evidence="1" id="KW-0805">Transcription regulation</keyword>
<keyword evidence="6" id="KW-0675">Receptor</keyword>
<evidence type="ECO:0000313" key="7">
    <source>
        <dbReference type="Proteomes" id="UP000244904"/>
    </source>
</evidence>
<sequence length="215" mass="23287">MTWLAEAPQLSGLGAEAKAVLARLSPVQVPQGTALFHPGDVAQGFVVVLQGRVDVFMTGSTGRDILLYSVEPGQSCIQSTLGLLGGEAYSGEAITCSDCRLVLVPRPQFMSLMNSSAEFRGIVFAAFAQRMQSMMTLLDRLAFQKVESRLARLLLERAEHGHLHATQAEIAVMIGSAREVVTRRLDAMAKRGLVRLERGTVHLVALEDLQALAEE</sequence>
<dbReference type="EMBL" id="OMOJ01000005">
    <property type="protein sequence ID" value="SPF80771.1"/>
    <property type="molecule type" value="Genomic_DNA"/>
</dbReference>
<proteinExistence type="predicted"/>
<name>A0A2R8AXL0_9RHOB</name>
<keyword evidence="7" id="KW-1185">Reference proteome</keyword>
<accession>A0A2R8AXL0</accession>
<dbReference type="Gene3D" id="1.10.10.10">
    <property type="entry name" value="Winged helix-like DNA-binding domain superfamily/Winged helix DNA-binding domain"/>
    <property type="match status" value="1"/>
</dbReference>
<evidence type="ECO:0000313" key="6">
    <source>
        <dbReference type="EMBL" id="SPF80771.1"/>
    </source>
</evidence>
<dbReference type="SMART" id="SM00100">
    <property type="entry name" value="cNMP"/>
    <property type="match status" value="1"/>
</dbReference>
<dbReference type="InterPro" id="IPR012318">
    <property type="entry name" value="HTH_CRP"/>
</dbReference>
<dbReference type="Proteomes" id="UP000244904">
    <property type="component" value="Unassembled WGS sequence"/>
</dbReference>
<dbReference type="SUPFAM" id="SSF51206">
    <property type="entry name" value="cAMP-binding domain-like"/>
    <property type="match status" value="1"/>
</dbReference>
<dbReference type="PANTHER" id="PTHR24567:SF74">
    <property type="entry name" value="HTH-TYPE TRANSCRIPTIONAL REGULATOR ARCR"/>
    <property type="match status" value="1"/>
</dbReference>
<keyword evidence="3" id="KW-0804">Transcription</keyword>
<dbReference type="InterPro" id="IPR050397">
    <property type="entry name" value="Env_Response_Regulators"/>
</dbReference>
<dbReference type="AlphaFoldDB" id="A0A2R8AXL0"/>
<evidence type="ECO:0000256" key="1">
    <source>
        <dbReference type="ARBA" id="ARBA00023015"/>
    </source>
</evidence>
<evidence type="ECO:0000256" key="2">
    <source>
        <dbReference type="ARBA" id="ARBA00023125"/>
    </source>
</evidence>
<evidence type="ECO:0000259" key="4">
    <source>
        <dbReference type="PROSITE" id="PS50042"/>
    </source>
</evidence>
<dbReference type="Gene3D" id="2.60.120.10">
    <property type="entry name" value="Jelly Rolls"/>
    <property type="match status" value="1"/>
</dbReference>
<evidence type="ECO:0000256" key="3">
    <source>
        <dbReference type="ARBA" id="ARBA00023163"/>
    </source>
</evidence>
<dbReference type="InterPro" id="IPR000595">
    <property type="entry name" value="cNMP-bd_dom"/>
</dbReference>
<dbReference type="PROSITE" id="PS50042">
    <property type="entry name" value="CNMP_BINDING_3"/>
    <property type="match status" value="1"/>
</dbReference>
<dbReference type="Pfam" id="PF13545">
    <property type="entry name" value="HTH_Crp_2"/>
    <property type="match status" value="1"/>
</dbReference>
<feature type="domain" description="HTH crp-type" evidence="5">
    <location>
        <begin position="144"/>
        <end position="207"/>
    </location>
</feature>
<dbReference type="GO" id="GO:0003700">
    <property type="term" value="F:DNA-binding transcription factor activity"/>
    <property type="evidence" value="ECO:0007669"/>
    <property type="project" value="TreeGrafter"/>
</dbReference>